<protein>
    <recommendedName>
        <fullName evidence="3">Nitroimidazol reductase NimA, pyridoxamine 5'-phosphate oxidase superfamily</fullName>
    </recommendedName>
</protein>
<dbReference type="Proteomes" id="UP000190814">
    <property type="component" value="Unassembled WGS sequence"/>
</dbReference>
<dbReference type="PANTHER" id="PTHR34071">
    <property type="entry name" value="5-NITROIMIDAZOLE ANTIBIOTICS RESISTANCE PROTEIN, NIMA-FAMILY-RELATED PROTEIN-RELATED"/>
    <property type="match status" value="1"/>
</dbReference>
<dbReference type="Pfam" id="PF12900">
    <property type="entry name" value="Pyridox_ox_2"/>
    <property type="match status" value="1"/>
</dbReference>
<dbReference type="InterPro" id="IPR012349">
    <property type="entry name" value="Split_barrel_FMN-bd"/>
</dbReference>
<organism evidence="1 2">
    <name type="scientific">Eubacterium uniforme</name>
    <dbReference type="NCBI Taxonomy" id="39495"/>
    <lineage>
        <taxon>Bacteria</taxon>
        <taxon>Bacillati</taxon>
        <taxon>Bacillota</taxon>
        <taxon>Clostridia</taxon>
        <taxon>Eubacteriales</taxon>
        <taxon>Eubacteriaceae</taxon>
        <taxon>Eubacterium</taxon>
    </lineage>
</organism>
<dbReference type="Gene3D" id="2.30.110.10">
    <property type="entry name" value="Electron Transport, Fmn-binding Protein, Chain A"/>
    <property type="match status" value="1"/>
</dbReference>
<evidence type="ECO:0000313" key="1">
    <source>
        <dbReference type="EMBL" id="SKA71160.1"/>
    </source>
</evidence>
<name>A0A1T4W1L9_9FIRM</name>
<reference evidence="1 2" key="1">
    <citation type="submission" date="2017-02" db="EMBL/GenBank/DDBJ databases">
        <authorList>
            <person name="Peterson S.W."/>
        </authorList>
    </citation>
    <scope>NUCLEOTIDE SEQUENCE [LARGE SCALE GENOMIC DNA]</scope>
    <source>
        <strain evidence="1 2">ATCC 35992</strain>
    </source>
</reference>
<dbReference type="OrthoDB" id="9794935at2"/>
<dbReference type="EMBL" id="FUXZ01000015">
    <property type="protein sequence ID" value="SKA71160.1"/>
    <property type="molecule type" value="Genomic_DNA"/>
</dbReference>
<gene>
    <name evidence="1" type="ORF">SAMN02745111_02169</name>
</gene>
<dbReference type="InterPro" id="IPR024747">
    <property type="entry name" value="Pyridox_Oxase-rel"/>
</dbReference>
<keyword evidence="2" id="KW-1185">Reference proteome</keyword>
<dbReference type="SUPFAM" id="SSF50475">
    <property type="entry name" value="FMN-binding split barrel"/>
    <property type="match status" value="1"/>
</dbReference>
<dbReference type="PANTHER" id="PTHR34071:SF2">
    <property type="entry name" value="FLAVIN-NUCLEOTIDE-BINDING PROTEIN"/>
    <property type="match status" value="1"/>
</dbReference>
<sequence>MRRSDREITDKLQIEQFIAKEQIIRIAFYDNGDLYIVPLNYGYINENGKDIFYFHGAKAGRKYELSKTSPKVGFEIDGEYELLEADVACDYSAKFQSVIGTGRLSIVEDNEEKIRGLNILMNHISGKSEWKYSKEMVDAVAVFRLEVEKLSCKAK</sequence>
<accession>A0A1T4W1L9</accession>
<proteinExistence type="predicted"/>
<dbReference type="RefSeq" id="WP_078766995.1">
    <property type="nucleotide sequence ID" value="NZ_FUXZ01000015.1"/>
</dbReference>
<dbReference type="AlphaFoldDB" id="A0A1T4W1L9"/>
<dbReference type="STRING" id="39495.SAMN02745111_02169"/>
<evidence type="ECO:0000313" key="2">
    <source>
        <dbReference type="Proteomes" id="UP000190814"/>
    </source>
</evidence>
<evidence type="ECO:0008006" key="3">
    <source>
        <dbReference type="Google" id="ProtNLM"/>
    </source>
</evidence>